<evidence type="ECO:0000313" key="8">
    <source>
        <dbReference type="Proteomes" id="UP000653308"/>
    </source>
</evidence>
<dbReference type="PANTHER" id="PTHR43808">
    <property type="entry name" value="ACETYLORNITHINE DEACETYLASE"/>
    <property type="match status" value="1"/>
</dbReference>
<keyword evidence="8" id="KW-1185">Reference proteome</keyword>
<name>A0ABQ2ZG82_9ACTN</name>
<dbReference type="InterPro" id="IPR050072">
    <property type="entry name" value="Peptidase_M20A"/>
</dbReference>
<organism evidence="7 8">
    <name type="scientific">Streptomyces djakartensis</name>
    <dbReference type="NCBI Taxonomy" id="68193"/>
    <lineage>
        <taxon>Bacteria</taxon>
        <taxon>Bacillati</taxon>
        <taxon>Actinomycetota</taxon>
        <taxon>Actinomycetes</taxon>
        <taxon>Kitasatosporales</taxon>
        <taxon>Streptomycetaceae</taxon>
        <taxon>Streptomyces</taxon>
    </lineage>
</organism>
<evidence type="ECO:0000256" key="4">
    <source>
        <dbReference type="ARBA" id="ARBA00022801"/>
    </source>
</evidence>
<evidence type="ECO:0000256" key="1">
    <source>
        <dbReference type="ARBA" id="ARBA00001947"/>
    </source>
</evidence>
<evidence type="ECO:0000256" key="3">
    <source>
        <dbReference type="ARBA" id="ARBA00022723"/>
    </source>
</evidence>
<evidence type="ECO:0000256" key="2">
    <source>
        <dbReference type="ARBA" id="ARBA00006247"/>
    </source>
</evidence>
<comment type="similarity">
    <text evidence="2">Belongs to the peptidase M20A family.</text>
</comment>
<gene>
    <name evidence="7" type="ORF">GCM10010384_20210</name>
</gene>
<dbReference type="PROSITE" id="PS00759">
    <property type="entry name" value="ARGE_DAPE_CPG2_2"/>
    <property type="match status" value="1"/>
</dbReference>
<protein>
    <recommendedName>
        <fullName evidence="6">Peptidase M20 dimerisation domain-containing protein</fullName>
    </recommendedName>
</protein>
<evidence type="ECO:0000313" key="7">
    <source>
        <dbReference type="EMBL" id="GGY14559.1"/>
    </source>
</evidence>
<evidence type="ECO:0000256" key="5">
    <source>
        <dbReference type="ARBA" id="ARBA00022833"/>
    </source>
</evidence>
<dbReference type="PROSITE" id="PS00758">
    <property type="entry name" value="ARGE_DAPE_CPG2_1"/>
    <property type="match status" value="1"/>
</dbReference>
<dbReference type="PANTHER" id="PTHR43808:SF8">
    <property type="entry name" value="PEPTIDASE M20 DIMERISATION DOMAIN-CONTAINING PROTEIN"/>
    <property type="match status" value="1"/>
</dbReference>
<dbReference type="Gene3D" id="1.10.150.900">
    <property type="match status" value="1"/>
</dbReference>
<dbReference type="Pfam" id="PF01546">
    <property type="entry name" value="Peptidase_M20"/>
    <property type="match status" value="1"/>
</dbReference>
<keyword evidence="4" id="KW-0378">Hydrolase</keyword>
<reference evidence="8" key="1">
    <citation type="journal article" date="2019" name="Int. J. Syst. Evol. Microbiol.">
        <title>The Global Catalogue of Microorganisms (GCM) 10K type strain sequencing project: providing services to taxonomists for standard genome sequencing and annotation.</title>
        <authorList>
            <consortium name="The Broad Institute Genomics Platform"/>
            <consortium name="The Broad Institute Genome Sequencing Center for Infectious Disease"/>
            <person name="Wu L."/>
            <person name="Ma J."/>
        </authorList>
    </citation>
    <scope>NUCLEOTIDE SEQUENCE [LARGE SCALE GENOMIC DNA]</scope>
    <source>
        <strain evidence="8">JCM 4957</strain>
    </source>
</reference>
<feature type="domain" description="Peptidase M20 dimerisation" evidence="6">
    <location>
        <begin position="198"/>
        <end position="321"/>
    </location>
</feature>
<keyword evidence="3" id="KW-0479">Metal-binding</keyword>
<dbReference type="InterPro" id="IPR036264">
    <property type="entry name" value="Bact_exopeptidase_dim_dom"/>
</dbReference>
<dbReference type="SUPFAM" id="SSF53187">
    <property type="entry name" value="Zn-dependent exopeptidases"/>
    <property type="match status" value="1"/>
</dbReference>
<dbReference type="InterPro" id="IPR001261">
    <property type="entry name" value="ArgE/DapE_CS"/>
</dbReference>
<dbReference type="Pfam" id="PF07687">
    <property type="entry name" value="M20_dimer"/>
    <property type="match status" value="1"/>
</dbReference>
<dbReference type="NCBIfam" id="NF005913">
    <property type="entry name" value="PRK07906.1"/>
    <property type="match status" value="1"/>
</dbReference>
<dbReference type="RefSeq" id="WP_190197396.1">
    <property type="nucleotide sequence ID" value="NZ_BMWE01000005.1"/>
</dbReference>
<evidence type="ECO:0000259" key="6">
    <source>
        <dbReference type="Pfam" id="PF07687"/>
    </source>
</evidence>
<dbReference type="CDD" id="cd05675">
    <property type="entry name" value="M20_yscS_like"/>
    <property type="match status" value="1"/>
</dbReference>
<dbReference type="Proteomes" id="UP000653308">
    <property type="component" value="Unassembled WGS sequence"/>
</dbReference>
<keyword evidence="5" id="KW-0862">Zinc</keyword>
<dbReference type="SUPFAM" id="SSF55031">
    <property type="entry name" value="Bacterial exopeptidase dimerisation domain"/>
    <property type="match status" value="1"/>
</dbReference>
<accession>A0ABQ2ZG82</accession>
<sequence length="437" mass="47116">MAEQVDEQALEEVVTFTSDLIRIDTTNRGGGDCRERPAAEYAAARLAEAGFEPTLLERSRGRTNVVARVEGTDPSADALLLHGHLDVVPAEAADWSVHPFSGEVRDGVVWGRGAVDMKNMDAMILSVVRGWTRQDVRPRRDIVIAFTADEEASAEDGSGFLADEHAGLFEGCTEGIGESGAFTFHDGTGREIYPLSAGERGTAWLKLTARGRAGHGSKVNRDNAVTRLAAAIARIGEHEWPLRLTPTVRAALTELAAVYGVEPDLTDVDALLDKLGPAAQLVEATVRGSANPTMLDAGYKINVIPGEAVAYVDGRCLPGGEDEFRETLDLLTGPDVEWEFQHRTVALQAPVGSATFARMRAAVQEFAPEGHVVPYCMSGGTDAKQFSRLGVTGYGFTPLKLPEGYDYGAMFHGVDERVPVEALHFGVRVLDRFLRSV</sequence>
<proteinExistence type="inferred from homology"/>
<comment type="caution">
    <text evidence="7">The sequence shown here is derived from an EMBL/GenBank/DDBJ whole genome shotgun (WGS) entry which is preliminary data.</text>
</comment>
<dbReference type="InterPro" id="IPR002933">
    <property type="entry name" value="Peptidase_M20"/>
</dbReference>
<dbReference type="Gene3D" id="3.40.630.10">
    <property type="entry name" value="Zn peptidases"/>
    <property type="match status" value="1"/>
</dbReference>
<dbReference type="InterPro" id="IPR011650">
    <property type="entry name" value="Peptidase_M20_dimer"/>
</dbReference>
<dbReference type="EMBL" id="BMWE01000005">
    <property type="protein sequence ID" value="GGY14559.1"/>
    <property type="molecule type" value="Genomic_DNA"/>
</dbReference>
<comment type="cofactor">
    <cofactor evidence="1">
        <name>Zn(2+)</name>
        <dbReference type="ChEBI" id="CHEBI:29105"/>
    </cofactor>
</comment>
<dbReference type="Gene3D" id="3.30.70.360">
    <property type="match status" value="1"/>
</dbReference>